<evidence type="ECO:0000313" key="1">
    <source>
        <dbReference type="EMBL" id="KHG10329.1"/>
    </source>
</evidence>
<dbReference type="AlphaFoldDB" id="A0A0B0NEX6"/>
<reference evidence="2" key="1">
    <citation type="submission" date="2014-09" db="EMBL/GenBank/DDBJ databases">
        <authorList>
            <person name="Mudge J."/>
            <person name="Ramaraj T."/>
            <person name="Lindquist I.E."/>
            <person name="Bharti A.K."/>
            <person name="Sundararajan A."/>
            <person name="Cameron C.T."/>
            <person name="Woodward J.E."/>
            <person name="May G.D."/>
            <person name="Brubaker C."/>
            <person name="Broadhvest J."/>
            <person name="Wilkins T.A."/>
        </authorList>
    </citation>
    <scope>NUCLEOTIDE SEQUENCE</scope>
    <source>
        <strain evidence="2">cv. AKA8401</strain>
    </source>
</reference>
<proteinExistence type="predicted"/>
<keyword evidence="2" id="KW-1185">Reference proteome</keyword>
<dbReference type="EMBL" id="KN393654">
    <property type="protein sequence ID" value="KHG10329.1"/>
    <property type="molecule type" value="Genomic_DNA"/>
</dbReference>
<dbReference type="Proteomes" id="UP000032142">
    <property type="component" value="Unassembled WGS sequence"/>
</dbReference>
<evidence type="ECO:0000313" key="2">
    <source>
        <dbReference type="Proteomes" id="UP000032142"/>
    </source>
</evidence>
<protein>
    <submittedName>
        <fullName evidence="1">Uncharacterized protein</fullName>
    </submittedName>
</protein>
<gene>
    <name evidence="1" type="ORF">F383_11001</name>
</gene>
<organism evidence="1 2">
    <name type="scientific">Gossypium arboreum</name>
    <name type="common">Tree cotton</name>
    <name type="synonym">Gossypium nanking</name>
    <dbReference type="NCBI Taxonomy" id="29729"/>
    <lineage>
        <taxon>Eukaryota</taxon>
        <taxon>Viridiplantae</taxon>
        <taxon>Streptophyta</taxon>
        <taxon>Embryophyta</taxon>
        <taxon>Tracheophyta</taxon>
        <taxon>Spermatophyta</taxon>
        <taxon>Magnoliopsida</taxon>
        <taxon>eudicotyledons</taxon>
        <taxon>Gunneridae</taxon>
        <taxon>Pentapetalae</taxon>
        <taxon>rosids</taxon>
        <taxon>malvids</taxon>
        <taxon>Malvales</taxon>
        <taxon>Malvaceae</taxon>
        <taxon>Malvoideae</taxon>
        <taxon>Gossypium</taxon>
    </lineage>
</organism>
<name>A0A0B0NEX6_GOSAR</name>
<sequence length="33" mass="3929">MRKQSQEGIKEEQVSFEFLLLNACNILVVELRY</sequence>
<accession>A0A0B0NEX6</accession>